<dbReference type="SUPFAM" id="SSF63992">
    <property type="entry name" value="Dipeptide transport protein"/>
    <property type="match status" value="1"/>
</dbReference>
<comment type="caution">
    <text evidence="1">The sequence shown here is derived from an EMBL/GenBank/DDBJ whole genome shotgun (WGS) entry which is preliminary data.</text>
</comment>
<dbReference type="Pfam" id="PF04951">
    <property type="entry name" value="Peptidase_M55"/>
    <property type="match status" value="1"/>
</dbReference>
<proteinExistence type="predicted"/>
<dbReference type="InterPro" id="IPR036177">
    <property type="entry name" value="Peptidase_M55_sf"/>
</dbReference>
<name>A0A2R6Y3U5_9BACL</name>
<protein>
    <submittedName>
        <fullName evidence="1">Uncharacterized protein</fullName>
    </submittedName>
</protein>
<evidence type="ECO:0000313" key="1">
    <source>
        <dbReference type="EMBL" id="PTQ57359.1"/>
    </source>
</evidence>
<dbReference type="Gene3D" id="3.40.50.10780">
    <property type="entry name" value="Dipeptide transport protein"/>
    <property type="match status" value="1"/>
</dbReference>
<dbReference type="InterPro" id="IPR007035">
    <property type="entry name" value="Peptidase_M55"/>
</dbReference>
<organism evidence="1 2">
    <name type="scientific">Candidatus Carbonibacillus altaicus</name>
    <dbReference type="NCBI Taxonomy" id="2163959"/>
    <lineage>
        <taxon>Bacteria</taxon>
        <taxon>Bacillati</taxon>
        <taxon>Bacillota</taxon>
        <taxon>Bacilli</taxon>
        <taxon>Bacillales</taxon>
        <taxon>Candidatus Carbonibacillus</taxon>
    </lineage>
</organism>
<dbReference type="Proteomes" id="UP000244338">
    <property type="component" value="Unassembled WGS sequence"/>
</dbReference>
<dbReference type="AlphaFoldDB" id="A0A2R6Y3U5"/>
<evidence type="ECO:0000313" key="2">
    <source>
        <dbReference type="Proteomes" id="UP000244338"/>
    </source>
</evidence>
<dbReference type="EMBL" id="PEBX01000008">
    <property type="protein sequence ID" value="PTQ57359.1"/>
    <property type="molecule type" value="Genomic_DNA"/>
</dbReference>
<accession>A0A2R6Y3U5</accession>
<reference evidence="2" key="1">
    <citation type="journal article" date="2018" name="Sci. Rep.">
        <title>Lignite coal burning seam in the remote Altai Mountains harbors a hydrogen-driven thermophilic microbial community.</title>
        <authorList>
            <person name="Kadnikov V.V."/>
            <person name="Mardanov A.V."/>
            <person name="Ivasenko D.A."/>
            <person name="Antsiferov D.V."/>
            <person name="Beletsky A.V."/>
            <person name="Karnachuk O.V."/>
            <person name="Ravin N.V."/>
        </authorList>
    </citation>
    <scope>NUCLEOTIDE SEQUENCE [LARGE SCALE GENOMIC DNA]</scope>
</reference>
<gene>
    <name evidence="1" type="ORF">BSOLF_1675</name>
</gene>
<sequence length="74" mass="8082">MSADLEGIAGIVHPEQFTPEGVFYPEARRLLTEEINVVVEALKPKATYCLGATGIADRFPGLDEDLIRLLARAL</sequence>
<dbReference type="InterPro" id="IPR027476">
    <property type="entry name" value="DppA_N"/>
</dbReference>